<evidence type="ECO:0000313" key="3">
    <source>
        <dbReference type="Proteomes" id="UP000612585"/>
    </source>
</evidence>
<name>A0A8J4E7K4_9ACTN</name>
<dbReference type="EMBL" id="BOPG01000116">
    <property type="protein sequence ID" value="GIJ64404.1"/>
    <property type="molecule type" value="Genomic_DNA"/>
</dbReference>
<accession>A0A8J4E7K4</accession>
<dbReference type="Proteomes" id="UP000612585">
    <property type="component" value="Unassembled WGS sequence"/>
</dbReference>
<organism evidence="2 3">
    <name type="scientific">Virgisporangium aurantiacum</name>
    <dbReference type="NCBI Taxonomy" id="175570"/>
    <lineage>
        <taxon>Bacteria</taxon>
        <taxon>Bacillati</taxon>
        <taxon>Actinomycetota</taxon>
        <taxon>Actinomycetes</taxon>
        <taxon>Micromonosporales</taxon>
        <taxon>Micromonosporaceae</taxon>
        <taxon>Virgisporangium</taxon>
    </lineage>
</organism>
<reference evidence="2" key="1">
    <citation type="submission" date="2021-01" db="EMBL/GenBank/DDBJ databases">
        <title>Whole genome shotgun sequence of Virgisporangium aurantiacum NBRC 16421.</title>
        <authorList>
            <person name="Komaki H."/>
            <person name="Tamura T."/>
        </authorList>
    </citation>
    <scope>NUCLEOTIDE SEQUENCE</scope>
    <source>
        <strain evidence="2">NBRC 16421</strain>
    </source>
</reference>
<proteinExistence type="predicted"/>
<keyword evidence="3" id="KW-1185">Reference proteome</keyword>
<evidence type="ECO:0000256" key="1">
    <source>
        <dbReference type="SAM" id="MobiDB-lite"/>
    </source>
</evidence>
<comment type="caution">
    <text evidence="2">The sequence shown here is derived from an EMBL/GenBank/DDBJ whole genome shotgun (WGS) entry which is preliminary data.</text>
</comment>
<dbReference type="AlphaFoldDB" id="A0A8J4E7K4"/>
<evidence type="ECO:0000313" key="2">
    <source>
        <dbReference type="EMBL" id="GIJ64404.1"/>
    </source>
</evidence>
<feature type="region of interest" description="Disordered" evidence="1">
    <location>
        <begin position="80"/>
        <end position="150"/>
    </location>
</feature>
<feature type="compositionally biased region" description="Low complexity" evidence="1">
    <location>
        <begin position="99"/>
        <end position="130"/>
    </location>
</feature>
<sequence>MTDPDRVAQARALLAQLGVTLADLHTADRHSVEATRIEMPTVAEYLPRVVAAAGPGAARTYGNYWARMVALWGDRPLDTIAAPTSRRCTAKPSPRRYRAATAAADDTPANTSSPPEPSSSEPSPTDSSPPRRVRPIGSPSHDGYPTPAAP</sequence>
<gene>
    <name evidence="2" type="ORF">Vau01_119200</name>
</gene>
<protein>
    <submittedName>
        <fullName evidence="2">Uncharacterized protein</fullName>
    </submittedName>
</protein>